<sequence length="91" mass="10459">MNTFHPKTGLDILQVLPVSKAQARQRTGRAGRETSGVCYRLYTEEQFDELKEMTTPEIQRCNLASVALQLMALVYQMFFILTSLIVRHKIL</sequence>
<keyword evidence="3 6" id="KW-0067">ATP-binding</keyword>
<comment type="caution">
    <text evidence="6">The sequence shown here is derived from an EMBL/GenBank/DDBJ whole genome shotgun (WGS) entry which is preliminary data.</text>
</comment>
<feature type="transmembrane region" description="Helical" evidence="5">
    <location>
        <begin position="63"/>
        <end position="86"/>
    </location>
</feature>
<evidence type="ECO:0000313" key="7">
    <source>
        <dbReference type="Proteomes" id="UP001163046"/>
    </source>
</evidence>
<dbReference type="InterPro" id="IPR042035">
    <property type="entry name" value="DEAH_win-hel_dom"/>
</dbReference>
<dbReference type="GO" id="GO:0003724">
    <property type="term" value="F:RNA helicase activity"/>
    <property type="evidence" value="ECO:0007669"/>
    <property type="project" value="UniProtKB-EC"/>
</dbReference>
<dbReference type="PANTHER" id="PTHR18934">
    <property type="entry name" value="ATP-DEPENDENT RNA HELICASE"/>
    <property type="match status" value="1"/>
</dbReference>
<evidence type="ECO:0000256" key="5">
    <source>
        <dbReference type="SAM" id="Phobius"/>
    </source>
</evidence>
<evidence type="ECO:0000256" key="1">
    <source>
        <dbReference type="ARBA" id="ARBA00012552"/>
    </source>
</evidence>
<accession>A0A9X0D2Y1</accession>
<evidence type="ECO:0000256" key="2">
    <source>
        <dbReference type="ARBA" id="ARBA00022801"/>
    </source>
</evidence>
<evidence type="ECO:0000313" key="6">
    <source>
        <dbReference type="EMBL" id="KAJ7384960.1"/>
    </source>
</evidence>
<keyword evidence="5" id="KW-1133">Transmembrane helix</keyword>
<dbReference type="OrthoDB" id="10253254at2759"/>
<reference evidence="6" key="1">
    <citation type="submission" date="2023-01" db="EMBL/GenBank/DDBJ databases">
        <title>Genome assembly of the deep-sea coral Lophelia pertusa.</title>
        <authorList>
            <person name="Herrera S."/>
            <person name="Cordes E."/>
        </authorList>
    </citation>
    <scope>NUCLEOTIDE SEQUENCE</scope>
    <source>
        <strain evidence="6">USNM1676648</strain>
        <tissue evidence="6">Polyp</tissue>
    </source>
</reference>
<dbReference type="PANTHER" id="PTHR18934:SF118">
    <property type="entry name" value="ATP-DEPENDENT RNA HELICASE DHX33"/>
    <property type="match status" value="1"/>
</dbReference>
<evidence type="ECO:0000256" key="3">
    <source>
        <dbReference type="ARBA" id="ARBA00022806"/>
    </source>
</evidence>
<gene>
    <name evidence="6" type="primary">DHX33_2</name>
    <name evidence="6" type="ORF">OS493_018648</name>
</gene>
<protein>
    <recommendedName>
        <fullName evidence="1">RNA helicase</fullName>
        <ecNumber evidence="1">3.6.4.13</ecNumber>
    </recommendedName>
</protein>
<dbReference type="EMBL" id="MU825883">
    <property type="protein sequence ID" value="KAJ7384960.1"/>
    <property type="molecule type" value="Genomic_DNA"/>
</dbReference>
<keyword evidence="5" id="KW-0472">Membrane</keyword>
<organism evidence="6 7">
    <name type="scientific">Desmophyllum pertusum</name>
    <dbReference type="NCBI Taxonomy" id="174260"/>
    <lineage>
        <taxon>Eukaryota</taxon>
        <taxon>Metazoa</taxon>
        <taxon>Cnidaria</taxon>
        <taxon>Anthozoa</taxon>
        <taxon>Hexacorallia</taxon>
        <taxon>Scleractinia</taxon>
        <taxon>Caryophylliina</taxon>
        <taxon>Caryophylliidae</taxon>
        <taxon>Desmophyllum</taxon>
    </lineage>
</organism>
<dbReference type="SUPFAM" id="SSF52540">
    <property type="entry name" value="P-loop containing nucleoside triphosphate hydrolases"/>
    <property type="match status" value="1"/>
</dbReference>
<evidence type="ECO:0000256" key="4">
    <source>
        <dbReference type="ARBA" id="ARBA00047984"/>
    </source>
</evidence>
<keyword evidence="3 6" id="KW-0347">Helicase</keyword>
<dbReference type="Gene3D" id="1.10.10.2130">
    <property type="entry name" value="DEAH helicase family, winged-helix domain"/>
    <property type="match status" value="1"/>
</dbReference>
<dbReference type="GO" id="GO:0045943">
    <property type="term" value="P:positive regulation of transcription by RNA polymerase I"/>
    <property type="evidence" value="ECO:0007669"/>
    <property type="project" value="TreeGrafter"/>
</dbReference>
<dbReference type="GO" id="GO:0005730">
    <property type="term" value="C:nucleolus"/>
    <property type="evidence" value="ECO:0007669"/>
    <property type="project" value="TreeGrafter"/>
</dbReference>
<dbReference type="GO" id="GO:0003725">
    <property type="term" value="F:double-stranded RNA binding"/>
    <property type="evidence" value="ECO:0007669"/>
    <property type="project" value="TreeGrafter"/>
</dbReference>
<dbReference type="Gene3D" id="3.40.50.300">
    <property type="entry name" value="P-loop containing nucleotide triphosphate hydrolases"/>
    <property type="match status" value="1"/>
</dbReference>
<name>A0A9X0D2Y1_9CNID</name>
<dbReference type="InterPro" id="IPR027417">
    <property type="entry name" value="P-loop_NTPase"/>
</dbReference>
<dbReference type="EC" id="3.6.4.13" evidence="1"/>
<comment type="catalytic activity">
    <reaction evidence="4">
        <text>ATP + H2O = ADP + phosphate + H(+)</text>
        <dbReference type="Rhea" id="RHEA:13065"/>
        <dbReference type="ChEBI" id="CHEBI:15377"/>
        <dbReference type="ChEBI" id="CHEBI:15378"/>
        <dbReference type="ChEBI" id="CHEBI:30616"/>
        <dbReference type="ChEBI" id="CHEBI:43474"/>
        <dbReference type="ChEBI" id="CHEBI:456216"/>
        <dbReference type="EC" id="3.6.4.13"/>
    </reaction>
</comment>
<dbReference type="Proteomes" id="UP001163046">
    <property type="component" value="Unassembled WGS sequence"/>
</dbReference>
<dbReference type="AlphaFoldDB" id="A0A9X0D2Y1"/>
<keyword evidence="5" id="KW-0812">Transmembrane</keyword>
<dbReference type="GO" id="GO:0016787">
    <property type="term" value="F:hydrolase activity"/>
    <property type="evidence" value="ECO:0007669"/>
    <property type="project" value="UniProtKB-KW"/>
</dbReference>
<keyword evidence="2" id="KW-0378">Hydrolase</keyword>
<keyword evidence="7" id="KW-1185">Reference proteome</keyword>
<proteinExistence type="predicted"/>
<keyword evidence="3 6" id="KW-0547">Nucleotide-binding</keyword>